<name>A0A0C2HPD6_9BACT</name>
<feature type="binding site" evidence="9">
    <location>
        <begin position="18"/>
        <end position="25"/>
    </location>
    <ligand>
        <name>ATP</name>
        <dbReference type="ChEBI" id="CHEBI:30616"/>
    </ligand>
</feature>
<evidence type="ECO:0000256" key="6">
    <source>
        <dbReference type="ARBA" id="ARBA00022777"/>
    </source>
</evidence>
<evidence type="ECO:0000256" key="8">
    <source>
        <dbReference type="ARBA" id="ARBA00030128"/>
    </source>
</evidence>
<evidence type="ECO:0000256" key="9">
    <source>
        <dbReference type="HAMAP-Rule" id="MF_00328"/>
    </source>
</evidence>
<gene>
    <name evidence="9" type="primary">gmk</name>
    <name evidence="11" type="ORF">GFER_06470</name>
</gene>
<dbReference type="EMBL" id="JWJD01000002">
    <property type="protein sequence ID" value="KIH76770.1"/>
    <property type="molecule type" value="Genomic_DNA"/>
</dbReference>
<dbReference type="SMART" id="SM00072">
    <property type="entry name" value="GuKc"/>
    <property type="match status" value="1"/>
</dbReference>
<keyword evidence="4 9" id="KW-0808">Transferase</keyword>
<dbReference type="PROSITE" id="PS00856">
    <property type="entry name" value="GUANYLATE_KINASE_1"/>
    <property type="match status" value="1"/>
</dbReference>
<keyword evidence="7 9" id="KW-0067">ATP-binding</keyword>
<keyword evidence="5 9" id="KW-0547">Nucleotide-binding</keyword>
<dbReference type="SUPFAM" id="SSF52540">
    <property type="entry name" value="P-loop containing nucleoside triphosphate hydrolases"/>
    <property type="match status" value="1"/>
</dbReference>
<keyword evidence="6 9" id="KW-0418">Kinase</keyword>
<evidence type="ECO:0000256" key="2">
    <source>
        <dbReference type="ARBA" id="ARBA00012961"/>
    </source>
</evidence>
<comment type="caution">
    <text evidence="11">The sequence shown here is derived from an EMBL/GenBank/DDBJ whole genome shotgun (WGS) entry which is preliminary data.</text>
</comment>
<comment type="function">
    <text evidence="9">Essential for recycling GMP and indirectly, cGMP.</text>
</comment>
<dbReference type="FunFam" id="3.30.63.10:FF:000002">
    <property type="entry name" value="Guanylate kinase 1"/>
    <property type="match status" value="1"/>
</dbReference>
<comment type="catalytic activity">
    <reaction evidence="9">
        <text>GMP + ATP = GDP + ADP</text>
        <dbReference type="Rhea" id="RHEA:20780"/>
        <dbReference type="ChEBI" id="CHEBI:30616"/>
        <dbReference type="ChEBI" id="CHEBI:58115"/>
        <dbReference type="ChEBI" id="CHEBI:58189"/>
        <dbReference type="ChEBI" id="CHEBI:456216"/>
        <dbReference type="EC" id="2.7.4.8"/>
    </reaction>
</comment>
<dbReference type="RefSeq" id="WP_040097699.1">
    <property type="nucleotide sequence ID" value="NZ_JWJD01000002.1"/>
</dbReference>
<dbReference type="Gene3D" id="3.40.50.300">
    <property type="entry name" value="P-loop containing nucleotide triphosphate hydrolases"/>
    <property type="match status" value="1"/>
</dbReference>
<dbReference type="InterPro" id="IPR008145">
    <property type="entry name" value="GK/Ca_channel_bsu"/>
</dbReference>
<accession>A0A0C2HPD6</accession>
<feature type="domain" description="Guanylate kinase-like" evidence="10">
    <location>
        <begin position="11"/>
        <end position="191"/>
    </location>
</feature>
<evidence type="ECO:0000256" key="1">
    <source>
        <dbReference type="ARBA" id="ARBA00005790"/>
    </source>
</evidence>
<dbReference type="PANTHER" id="PTHR23117">
    <property type="entry name" value="GUANYLATE KINASE-RELATED"/>
    <property type="match status" value="1"/>
</dbReference>
<dbReference type="InterPro" id="IPR020590">
    <property type="entry name" value="Guanylate_kinase_CS"/>
</dbReference>
<sequence length="212" mass="23623">MSNDRTASTRGSLFVVSAPSGAGKTTLCRRIIDIFPNLRHSVSFTTRSMRPGEREGVDYFFVDPEVFAQMIAAGSFAEWAEVHGNRYGTAIDTLEQWRNCGHDVLLDIDIQGANQLRKSYGQSEAVFIFILPPDLTELRRRLEGRGTDAPEVIERRISNARGEIQASTDYDYIVINDDFEMALTQLKSIIVAEGCRSSRVLPALATGFDINI</sequence>
<dbReference type="InterPro" id="IPR008144">
    <property type="entry name" value="Guanylate_kin-like_dom"/>
</dbReference>
<dbReference type="InterPro" id="IPR027417">
    <property type="entry name" value="P-loop_NTPase"/>
</dbReference>
<dbReference type="GO" id="GO:0005829">
    <property type="term" value="C:cytosol"/>
    <property type="evidence" value="ECO:0007669"/>
    <property type="project" value="TreeGrafter"/>
</dbReference>
<comment type="subcellular location">
    <subcellularLocation>
        <location evidence="9">Cytoplasm</location>
    </subcellularLocation>
</comment>
<dbReference type="AlphaFoldDB" id="A0A0C2HPD6"/>
<evidence type="ECO:0000256" key="7">
    <source>
        <dbReference type="ARBA" id="ARBA00022840"/>
    </source>
</evidence>
<evidence type="ECO:0000259" key="10">
    <source>
        <dbReference type="PROSITE" id="PS50052"/>
    </source>
</evidence>
<dbReference type="EC" id="2.7.4.8" evidence="2 9"/>
<dbReference type="InterPro" id="IPR017665">
    <property type="entry name" value="Guanylate_kinase"/>
</dbReference>
<organism evidence="11 12">
    <name type="scientific">Geoalkalibacter ferrihydriticus DSM 17813</name>
    <dbReference type="NCBI Taxonomy" id="1121915"/>
    <lineage>
        <taxon>Bacteria</taxon>
        <taxon>Pseudomonadati</taxon>
        <taxon>Thermodesulfobacteriota</taxon>
        <taxon>Desulfuromonadia</taxon>
        <taxon>Desulfuromonadales</taxon>
        <taxon>Geoalkalibacteraceae</taxon>
        <taxon>Geoalkalibacter</taxon>
    </lineage>
</organism>
<evidence type="ECO:0000256" key="3">
    <source>
        <dbReference type="ARBA" id="ARBA00016296"/>
    </source>
</evidence>
<evidence type="ECO:0000256" key="5">
    <source>
        <dbReference type="ARBA" id="ARBA00022741"/>
    </source>
</evidence>
<dbReference type="CDD" id="cd00071">
    <property type="entry name" value="GMPK"/>
    <property type="match status" value="1"/>
</dbReference>
<dbReference type="GO" id="GO:0005524">
    <property type="term" value="F:ATP binding"/>
    <property type="evidence" value="ECO:0007669"/>
    <property type="project" value="UniProtKB-UniRule"/>
</dbReference>
<reference evidence="11 12" key="1">
    <citation type="submission" date="2014-12" db="EMBL/GenBank/DDBJ databases">
        <title>Genomes of Geoalkalibacter ferrihydriticus and Geoalkalibacter subterraneus, two haloalkaliphilic metal-reducing members of the Geobacteraceae.</title>
        <authorList>
            <person name="Badalamenti J.P."/>
            <person name="Torres C.I."/>
            <person name="Krajmalnik-Brown R."/>
            <person name="Bond D.R."/>
        </authorList>
    </citation>
    <scope>NUCLEOTIDE SEQUENCE [LARGE SCALE GENOMIC DNA]</scope>
    <source>
        <strain evidence="11 12">DSM 17813</strain>
    </source>
</reference>
<dbReference type="HAMAP" id="MF_00328">
    <property type="entry name" value="Guanylate_kinase"/>
    <property type="match status" value="1"/>
</dbReference>
<dbReference type="Gene3D" id="3.30.63.10">
    <property type="entry name" value="Guanylate Kinase phosphate binding domain"/>
    <property type="match status" value="1"/>
</dbReference>
<dbReference type="PROSITE" id="PS50052">
    <property type="entry name" value="GUANYLATE_KINASE_2"/>
    <property type="match status" value="1"/>
</dbReference>
<comment type="similarity">
    <text evidence="1 9">Belongs to the guanylate kinase family.</text>
</comment>
<evidence type="ECO:0000313" key="12">
    <source>
        <dbReference type="Proteomes" id="UP000035068"/>
    </source>
</evidence>
<dbReference type="GO" id="GO:0004385">
    <property type="term" value="F:GMP kinase activity"/>
    <property type="evidence" value="ECO:0007669"/>
    <property type="project" value="UniProtKB-UniRule"/>
</dbReference>
<dbReference type="Pfam" id="PF00625">
    <property type="entry name" value="Guanylate_kin"/>
    <property type="match status" value="1"/>
</dbReference>
<dbReference type="Proteomes" id="UP000035068">
    <property type="component" value="Unassembled WGS sequence"/>
</dbReference>
<evidence type="ECO:0000313" key="11">
    <source>
        <dbReference type="EMBL" id="KIH76770.1"/>
    </source>
</evidence>
<keyword evidence="9" id="KW-0963">Cytoplasm</keyword>
<keyword evidence="12" id="KW-1185">Reference proteome</keyword>
<protein>
    <recommendedName>
        <fullName evidence="3 9">Guanylate kinase</fullName>
        <ecNumber evidence="2 9">2.7.4.8</ecNumber>
    </recommendedName>
    <alternativeName>
        <fullName evidence="8 9">GMP kinase</fullName>
    </alternativeName>
</protein>
<proteinExistence type="inferred from homology"/>
<evidence type="ECO:0000256" key="4">
    <source>
        <dbReference type="ARBA" id="ARBA00022679"/>
    </source>
</evidence>
<dbReference type="PANTHER" id="PTHR23117:SF13">
    <property type="entry name" value="GUANYLATE KINASE"/>
    <property type="match status" value="1"/>
</dbReference>
<dbReference type="NCBIfam" id="TIGR03263">
    <property type="entry name" value="guanyl_kin"/>
    <property type="match status" value="1"/>
</dbReference>